<dbReference type="InterPro" id="IPR029058">
    <property type="entry name" value="AB_hydrolase_fold"/>
</dbReference>
<comment type="caution">
    <text evidence="1">The sequence shown here is derived from an EMBL/GenBank/DDBJ whole genome shotgun (WGS) entry which is preliminary data.</text>
</comment>
<reference evidence="1 2" key="1">
    <citation type="submission" date="2019-09" db="EMBL/GenBank/DDBJ databases">
        <authorList>
            <person name="Kevbrin V."/>
            <person name="Grouzdev D.S."/>
        </authorList>
    </citation>
    <scope>NUCLEOTIDE SEQUENCE [LARGE SCALE GENOMIC DNA]</scope>
    <source>
        <strain evidence="1 2">G-192</strain>
    </source>
</reference>
<dbReference type="SUPFAM" id="SSF53474">
    <property type="entry name" value="alpha/beta-Hydrolases"/>
    <property type="match status" value="1"/>
</dbReference>
<sequence>MTARHNHPAGTITRMNVESALLKGNFLDDPHVRAIDIYTPHGHDGAGLPLLVDLTGYTGSGLSHTAWKNFGENVPERLDRLIGSGVMAPAVVAFPDCFTRLGGNQYINSTVMGPWADVVTTEFVPAVEARFNCGGAGRRAVFGKSSGGYGAMVHAMLHADVWAAAACHSGDMGFELCYARDFPGALRALAKKGGVKGFMEAFEANPKPAGSDIHVLMTLAMAATYDPDPSQPFGVRLPVTPDTCERIDALWANWLQWDPLTLVERHHGDLKRLKGLFIDCGDVDQYDLVYGARRLHARLNALGVPHEYQEFPDDHSGIDYRMDVSLPYLVKALEG</sequence>
<dbReference type="InterPro" id="IPR000801">
    <property type="entry name" value="Esterase-like"/>
</dbReference>
<dbReference type="Proteomes" id="UP000325122">
    <property type="component" value="Unassembled WGS sequence"/>
</dbReference>
<dbReference type="Gene3D" id="3.40.50.1820">
    <property type="entry name" value="alpha/beta hydrolase"/>
    <property type="match status" value="1"/>
</dbReference>
<dbReference type="EMBL" id="VWOJ01000005">
    <property type="protein sequence ID" value="KAA5801052.1"/>
    <property type="molecule type" value="Genomic_DNA"/>
</dbReference>
<accession>A0A5M6Z8S5</accession>
<gene>
    <name evidence="1" type="ORF">F1654_13415</name>
</gene>
<name>A0A5M6Z8S5_9PROT</name>
<dbReference type="InterPro" id="IPR050583">
    <property type="entry name" value="Mycobacterial_A85_antigen"/>
</dbReference>
<keyword evidence="2" id="KW-1185">Reference proteome</keyword>
<dbReference type="AlphaFoldDB" id="A0A5M6Z8S5"/>
<dbReference type="PANTHER" id="PTHR48098">
    <property type="entry name" value="ENTEROCHELIN ESTERASE-RELATED"/>
    <property type="match status" value="1"/>
</dbReference>
<dbReference type="Pfam" id="PF00756">
    <property type="entry name" value="Esterase"/>
    <property type="match status" value="1"/>
</dbReference>
<proteinExistence type="predicted"/>
<protein>
    <submittedName>
        <fullName evidence="1">Enterochelin esterase</fullName>
    </submittedName>
</protein>
<dbReference type="RefSeq" id="WP_150024071.1">
    <property type="nucleotide sequence ID" value="NZ_VWOJ01000005.1"/>
</dbReference>
<organism evidence="1 2">
    <name type="scientific">Alkalicaulis satelles</name>
    <dbReference type="NCBI Taxonomy" id="2609175"/>
    <lineage>
        <taxon>Bacteria</taxon>
        <taxon>Pseudomonadati</taxon>
        <taxon>Pseudomonadota</taxon>
        <taxon>Alphaproteobacteria</taxon>
        <taxon>Maricaulales</taxon>
        <taxon>Maricaulaceae</taxon>
        <taxon>Alkalicaulis</taxon>
    </lineage>
</organism>
<evidence type="ECO:0000313" key="1">
    <source>
        <dbReference type="EMBL" id="KAA5801052.1"/>
    </source>
</evidence>
<evidence type="ECO:0000313" key="2">
    <source>
        <dbReference type="Proteomes" id="UP000325122"/>
    </source>
</evidence>